<accession>A0A978W5G5</accession>
<sequence length="87" mass="10165">MSRVMERRRMLTITHAIVIAFTTPPTFKATFETTKRGYEGFTARAYYMLANDLSCFLFLSSLCMRQQLCQSHIIIQLSQDEMDWSTI</sequence>
<proteinExistence type="predicted"/>
<comment type="caution">
    <text evidence="1">The sequence shown here is derived from an EMBL/GenBank/DDBJ whole genome shotgun (WGS) entry which is preliminary data.</text>
</comment>
<reference evidence="1" key="1">
    <citation type="journal article" date="2021" name="Front. Plant Sci.">
        <title>Chromosome-Scale Genome Assembly for Chinese Sour Jujube and Insights Into Its Genome Evolution and Domestication Signature.</title>
        <authorList>
            <person name="Shen L.-Y."/>
            <person name="Luo H."/>
            <person name="Wang X.-L."/>
            <person name="Wang X.-M."/>
            <person name="Qiu X.-J."/>
            <person name="Liu H."/>
            <person name="Zhou S.-S."/>
            <person name="Jia K.-H."/>
            <person name="Nie S."/>
            <person name="Bao Y.-T."/>
            <person name="Zhang R.-G."/>
            <person name="Yun Q.-Z."/>
            <person name="Chai Y.-H."/>
            <person name="Lu J.-Y."/>
            <person name="Li Y."/>
            <person name="Zhao S.-W."/>
            <person name="Mao J.-F."/>
            <person name="Jia S.-G."/>
            <person name="Mao Y.-M."/>
        </authorList>
    </citation>
    <scope>NUCLEOTIDE SEQUENCE</scope>
    <source>
        <strain evidence="1">AT0</strain>
        <tissue evidence="1">Leaf</tissue>
    </source>
</reference>
<protein>
    <submittedName>
        <fullName evidence="1">Uncharacterized protein</fullName>
    </submittedName>
</protein>
<evidence type="ECO:0000313" key="2">
    <source>
        <dbReference type="Proteomes" id="UP000813462"/>
    </source>
</evidence>
<dbReference type="EMBL" id="JAEACU010000001">
    <property type="protein sequence ID" value="KAH7547199.1"/>
    <property type="molecule type" value="Genomic_DNA"/>
</dbReference>
<evidence type="ECO:0000313" key="1">
    <source>
        <dbReference type="EMBL" id="KAH7547199.1"/>
    </source>
</evidence>
<dbReference type="Proteomes" id="UP000813462">
    <property type="component" value="Unassembled WGS sequence"/>
</dbReference>
<dbReference type="AlphaFoldDB" id="A0A978W5G5"/>
<organism evidence="1 2">
    <name type="scientific">Ziziphus jujuba var. spinosa</name>
    <dbReference type="NCBI Taxonomy" id="714518"/>
    <lineage>
        <taxon>Eukaryota</taxon>
        <taxon>Viridiplantae</taxon>
        <taxon>Streptophyta</taxon>
        <taxon>Embryophyta</taxon>
        <taxon>Tracheophyta</taxon>
        <taxon>Spermatophyta</taxon>
        <taxon>Magnoliopsida</taxon>
        <taxon>eudicotyledons</taxon>
        <taxon>Gunneridae</taxon>
        <taxon>Pentapetalae</taxon>
        <taxon>rosids</taxon>
        <taxon>fabids</taxon>
        <taxon>Rosales</taxon>
        <taxon>Rhamnaceae</taxon>
        <taxon>Paliureae</taxon>
        <taxon>Ziziphus</taxon>
    </lineage>
</organism>
<gene>
    <name evidence="1" type="ORF">FEM48_Zijuj01G0284200</name>
</gene>
<name>A0A978W5G5_ZIZJJ</name>